<organism evidence="1">
    <name type="scientific">hydrothermal vent metagenome</name>
    <dbReference type="NCBI Taxonomy" id="652676"/>
    <lineage>
        <taxon>unclassified sequences</taxon>
        <taxon>metagenomes</taxon>
        <taxon>ecological metagenomes</taxon>
    </lineage>
</organism>
<name>A0A3B0UHH9_9ZZZZ</name>
<sequence>MMTVIDKIHQRVLILKETFFGTCAINNKVANNS</sequence>
<reference evidence="1" key="1">
    <citation type="submission" date="2018-06" db="EMBL/GenBank/DDBJ databases">
        <authorList>
            <person name="Zhirakovskaya E."/>
        </authorList>
    </citation>
    <scope>NUCLEOTIDE SEQUENCE</scope>
</reference>
<dbReference type="AlphaFoldDB" id="A0A3B0UHH9"/>
<evidence type="ECO:0000313" key="1">
    <source>
        <dbReference type="EMBL" id="VAW30491.1"/>
    </source>
</evidence>
<dbReference type="EMBL" id="UOEU01000055">
    <property type="protein sequence ID" value="VAW30491.1"/>
    <property type="molecule type" value="Genomic_DNA"/>
</dbReference>
<proteinExistence type="predicted"/>
<gene>
    <name evidence="1" type="ORF">MNBD_CHLOROFLEXI01-4785</name>
</gene>
<protein>
    <submittedName>
        <fullName evidence="1">Uncharacterized protein</fullName>
    </submittedName>
</protein>
<accession>A0A3B0UHH9</accession>